<keyword evidence="2" id="KW-1185">Reference proteome</keyword>
<dbReference type="SUPFAM" id="SSF51197">
    <property type="entry name" value="Clavaminate synthase-like"/>
    <property type="match status" value="1"/>
</dbReference>
<name>A0A0N5BMG7_STREA</name>
<dbReference type="Proteomes" id="UP000046392">
    <property type="component" value="Unplaced"/>
</dbReference>
<dbReference type="GO" id="GO:0046872">
    <property type="term" value="F:metal ion binding"/>
    <property type="evidence" value="ECO:0007669"/>
    <property type="project" value="UniProtKB-KW"/>
</dbReference>
<reference evidence="3" key="1">
    <citation type="submission" date="2017-02" db="UniProtKB">
        <authorList>
            <consortium name="WormBaseParasite"/>
        </authorList>
    </citation>
    <scope>IDENTIFICATION</scope>
</reference>
<evidence type="ECO:0000313" key="2">
    <source>
        <dbReference type="Proteomes" id="UP000046392"/>
    </source>
</evidence>
<dbReference type="STRING" id="174720.A0A0N5BMG7"/>
<dbReference type="AlphaFoldDB" id="A0A0N5BMG7"/>
<dbReference type="InterPro" id="IPR050690">
    <property type="entry name" value="JHDM1_Histone_Demethylase"/>
</dbReference>
<organism evidence="2 3">
    <name type="scientific">Strongyloides papillosus</name>
    <name type="common">Intestinal threadworm</name>
    <dbReference type="NCBI Taxonomy" id="174720"/>
    <lineage>
        <taxon>Eukaryota</taxon>
        <taxon>Metazoa</taxon>
        <taxon>Ecdysozoa</taxon>
        <taxon>Nematoda</taxon>
        <taxon>Chromadorea</taxon>
        <taxon>Rhabditida</taxon>
        <taxon>Tylenchina</taxon>
        <taxon>Panagrolaimomorpha</taxon>
        <taxon>Strongyloidoidea</taxon>
        <taxon>Strongyloididae</taxon>
        <taxon>Strongyloides</taxon>
    </lineage>
</organism>
<keyword evidence="1" id="KW-0479">Metal-binding</keyword>
<evidence type="ECO:0000256" key="1">
    <source>
        <dbReference type="ARBA" id="ARBA00022723"/>
    </source>
</evidence>
<sequence>MLEDSKYANYDCIIKNNDLEYCENDILANKPIYSLESRQYEYTDSDVRNFKITRENCYLQTKISVFIDNEDDGILMTLEEFLDKFSIHPSKREHTYNCVNIDFTFMELGKIFKSIDFIIRNDLCMNNWPEIYKISQPYYVNDYGEIDNLILPLTHQVCTISKKECFTDFHMDFSGASVWVTVLKGKKVWWLILPTGYNIRLCEHYIKDTYSQKESLIELVEENCRITLMERQSLLLPGG</sequence>
<dbReference type="PANTHER" id="PTHR23123">
    <property type="entry name" value="PHD/F-BOX CONTAINING PROTEIN"/>
    <property type="match status" value="1"/>
</dbReference>
<evidence type="ECO:0000313" key="3">
    <source>
        <dbReference type="WBParaSite" id="SPAL_0000710700.1"/>
    </source>
</evidence>
<proteinExistence type="predicted"/>
<accession>A0A0N5BMG7</accession>
<dbReference type="WBParaSite" id="SPAL_0000710700.1">
    <property type="protein sequence ID" value="SPAL_0000710700.1"/>
    <property type="gene ID" value="SPAL_0000710700"/>
</dbReference>
<dbReference type="Gene3D" id="2.60.120.650">
    <property type="entry name" value="Cupin"/>
    <property type="match status" value="1"/>
</dbReference>
<protein>
    <submittedName>
        <fullName evidence="3">JmjC domain-containing protein</fullName>
    </submittedName>
</protein>